<keyword evidence="2" id="KW-1185">Reference proteome</keyword>
<comment type="caution">
    <text evidence="1">The sequence shown here is derived from an EMBL/GenBank/DDBJ whole genome shotgun (WGS) entry which is preliminary data.</text>
</comment>
<protein>
    <submittedName>
        <fullName evidence="1">Uncharacterized protein</fullName>
    </submittedName>
</protein>
<name>A0ACB7Y4X7_9ERIC</name>
<dbReference type="Proteomes" id="UP000828048">
    <property type="component" value="Chromosome 7"/>
</dbReference>
<organism evidence="1 2">
    <name type="scientific">Vaccinium darrowii</name>
    <dbReference type="NCBI Taxonomy" id="229202"/>
    <lineage>
        <taxon>Eukaryota</taxon>
        <taxon>Viridiplantae</taxon>
        <taxon>Streptophyta</taxon>
        <taxon>Embryophyta</taxon>
        <taxon>Tracheophyta</taxon>
        <taxon>Spermatophyta</taxon>
        <taxon>Magnoliopsida</taxon>
        <taxon>eudicotyledons</taxon>
        <taxon>Gunneridae</taxon>
        <taxon>Pentapetalae</taxon>
        <taxon>asterids</taxon>
        <taxon>Ericales</taxon>
        <taxon>Ericaceae</taxon>
        <taxon>Vaccinioideae</taxon>
        <taxon>Vaccinieae</taxon>
        <taxon>Vaccinium</taxon>
    </lineage>
</organism>
<reference evidence="1 2" key="1">
    <citation type="journal article" date="2021" name="Hortic Res">
        <title>High-quality reference genome and annotation aids understanding of berry development for evergreen blueberry (Vaccinium darrowii).</title>
        <authorList>
            <person name="Yu J."/>
            <person name="Hulse-Kemp A.M."/>
            <person name="Babiker E."/>
            <person name="Staton M."/>
        </authorList>
    </citation>
    <scope>NUCLEOTIDE SEQUENCE [LARGE SCALE GENOMIC DNA]</scope>
    <source>
        <strain evidence="2">cv. NJ 8807/NJ 8810</strain>
        <tissue evidence="1">Young leaf</tissue>
    </source>
</reference>
<sequence length="275" mass="31808">MLERALIYQKAFERLEEEDNLNVVVGIREDEIGVDNENEHVLEGEVHGSSDIMERGIGQGKGRGKRPTLGTPTSDDWNIVEMYVEILRLLYVVTEKFSVSLCVTCNTFFKEVMTIKIAIGKLEASEDVNLVLLARGMNKKYDKYWGHFSKINPLLLYANVLDPHYKFEYVSWSLGKYNEKREVESKIVETKDGMKRLYNWYEKRSMEDGQAPNVIESSRNKDKRGKRRLDLCEAMDSEFLQHMEEETNMVSKSELERDYAAGFDYSGFLLVVVAL</sequence>
<gene>
    <name evidence="1" type="ORF">Vadar_004511</name>
</gene>
<accession>A0ACB7Y4X7</accession>
<evidence type="ECO:0000313" key="1">
    <source>
        <dbReference type="EMBL" id="KAH7848563.1"/>
    </source>
</evidence>
<evidence type="ECO:0000313" key="2">
    <source>
        <dbReference type="Proteomes" id="UP000828048"/>
    </source>
</evidence>
<dbReference type="EMBL" id="CM037157">
    <property type="protein sequence ID" value="KAH7848563.1"/>
    <property type="molecule type" value="Genomic_DNA"/>
</dbReference>
<proteinExistence type="predicted"/>